<dbReference type="Proteomes" id="UP000054937">
    <property type="component" value="Unassembled WGS sequence"/>
</dbReference>
<accession>A0A0V0R2K5</accession>
<protein>
    <submittedName>
        <fullName evidence="1">Uncharacterized protein</fullName>
    </submittedName>
</protein>
<gene>
    <name evidence="1" type="ORF">PPERSA_12902</name>
</gene>
<dbReference type="EMBL" id="LDAU01000063">
    <property type="protein sequence ID" value="KRX08421.1"/>
    <property type="molecule type" value="Genomic_DNA"/>
</dbReference>
<name>A0A0V0R2K5_PSEPJ</name>
<evidence type="ECO:0000313" key="2">
    <source>
        <dbReference type="Proteomes" id="UP000054937"/>
    </source>
</evidence>
<dbReference type="OrthoDB" id="290908at2759"/>
<sequence length="430" mass="50841">MSNEEKIDDSKYKNSQKQDQVENFEQLTENNTNGVINIDQIKATKELPINYQAYRKQKQQYQKQNHAIFSKSIRCSQLMSFQQQIEEKNQQPQKKYKGSNYMKPSNQQIRYYHTELIQQAKNNYLETSAFQLNSIHNDWFNQDEVLIKQEILNSKDIHVIEASSFYIQFMRNLSDEQVQKLSLDFKKKSYELSVYHNLFSKMYNFQNDVTLQNYKMCKQMRQIESISGNKTNQLKINQNITNYKTAQKNTLNSDQEKNKNINGNQCFVTKDQFKNKIGSGIKLAFEIIQLSNKNNKKICITLPSFLKSVLQAIFSYTIVFDLDVLEIRKYWDTYSGNLQFCLLVFMTLNIPYALYHTWVFYEGFYIYRQDLSRKLFLLNQMTHIITSKKLNLGIGKPLGKKKFFPTINLLCPLSIKVKNNPKWFVMGAKI</sequence>
<keyword evidence="2" id="KW-1185">Reference proteome</keyword>
<organism evidence="1 2">
    <name type="scientific">Pseudocohnilembus persalinus</name>
    <name type="common">Ciliate</name>
    <dbReference type="NCBI Taxonomy" id="266149"/>
    <lineage>
        <taxon>Eukaryota</taxon>
        <taxon>Sar</taxon>
        <taxon>Alveolata</taxon>
        <taxon>Ciliophora</taxon>
        <taxon>Intramacronucleata</taxon>
        <taxon>Oligohymenophorea</taxon>
        <taxon>Scuticociliatia</taxon>
        <taxon>Philasterida</taxon>
        <taxon>Pseudocohnilembidae</taxon>
        <taxon>Pseudocohnilembus</taxon>
    </lineage>
</organism>
<dbReference type="AlphaFoldDB" id="A0A0V0R2K5"/>
<evidence type="ECO:0000313" key="1">
    <source>
        <dbReference type="EMBL" id="KRX08421.1"/>
    </source>
</evidence>
<reference evidence="1 2" key="1">
    <citation type="journal article" date="2015" name="Sci. Rep.">
        <title>Genome of the facultative scuticociliatosis pathogen Pseudocohnilembus persalinus provides insight into its virulence through horizontal gene transfer.</title>
        <authorList>
            <person name="Xiong J."/>
            <person name="Wang G."/>
            <person name="Cheng J."/>
            <person name="Tian M."/>
            <person name="Pan X."/>
            <person name="Warren A."/>
            <person name="Jiang C."/>
            <person name="Yuan D."/>
            <person name="Miao W."/>
        </authorList>
    </citation>
    <scope>NUCLEOTIDE SEQUENCE [LARGE SCALE GENOMIC DNA]</scope>
    <source>
        <strain evidence="1">36N120E</strain>
    </source>
</reference>
<proteinExistence type="predicted"/>
<dbReference type="InParanoid" id="A0A0V0R2K5"/>
<comment type="caution">
    <text evidence="1">The sequence shown here is derived from an EMBL/GenBank/DDBJ whole genome shotgun (WGS) entry which is preliminary data.</text>
</comment>